<comment type="caution">
    <text evidence="1">The sequence shown here is derived from an EMBL/GenBank/DDBJ whole genome shotgun (WGS) entry which is preliminary data.</text>
</comment>
<evidence type="ECO:0000313" key="1">
    <source>
        <dbReference type="EMBL" id="GGD45893.1"/>
    </source>
</evidence>
<sequence>MFEIYYKKLLIYREEFWKLNSLTLRNRKLSTMVHAANICGIDLVDFISEYEGEKAELQFAKAKTILQKQTEKQTEKQAEKQKATFKCPFCEYYAESSKSLSGHLKRHSPKYEAGGVPLFNMKTQTRAV</sequence>
<gene>
    <name evidence="1" type="ORF">GCM10011514_07350</name>
</gene>
<evidence type="ECO:0000313" key="2">
    <source>
        <dbReference type="Proteomes" id="UP000609064"/>
    </source>
</evidence>
<dbReference type="RefSeq" id="WP_188764661.1">
    <property type="nucleotide sequence ID" value="NZ_BMKK01000001.1"/>
</dbReference>
<dbReference type="AlphaFoldDB" id="A0A916YI85"/>
<protein>
    <recommendedName>
        <fullName evidence="3">C2H2-type domain-containing protein</fullName>
    </recommendedName>
</protein>
<proteinExistence type="predicted"/>
<name>A0A916YI85_9BACT</name>
<organism evidence="1 2">
    <name type="scientific">Emticicia aquatilis</name>
    <dbReference type="NCBI Taxonomy" id="1537369"/>
    <lineage>
        <taxon>Bacteria</taxon>
        <taxon>Pseudomonadati</taxon>
        <taxon>Bacteroidota</taxon>
        <taxon>Cytophagia</taxon>
        <taxon>Cytophagales</taxon>
        <taxon>Leadbetterellaceae</taxon>
        <taxon>Emticicia</taxon>
    </lineage>
</organism>
<dbReference type="EMBL" id="BMKK01000001">
    <property type="protein sequence ID" value="GGD45893.1"/>
    <property type="molecule type" value="Genomic_DNA"/>
</dbReference>
<keyword evidence="2" id="KW-1185">Reference proteome</keyword>
<evidence type="ECO:0008006" key="3">
    <source>
        <dbReference type="Google" id="ProtNLM"/>
    </source>
</evidence>
<accession>A0A916YI85</accession>
<dbReference type="Gene3D" id="3.30.160.60">
    <property type="entry name" value="Classic Zinc Finger"/>
    <property type="match status" value="1"/>
</dbReference>
<reference evidence="1" key="2">
    <citation type="submission" date="2020-09" db="EMBL/GenBank/DDBJ databases">
        <authorList>
            <person name="Sun Q."/>
            <person name="Zhou Y."/>
        </authorList>
    </citation>
    <scope>NUCLEOTIDE SEQUENCE</scope>
    <source>
        <strain evidence="1">CGMCC 1.15958</strain>
    </source>
</reference>
<reference evidence="1" key="1">
    <citation type="journal article" date="2014" name="Int. J. Syst. Evol. Microbiol.">
        <title>Complete genome sequence of Corynebacterium casei LMG S-19264T (=DSM 44701T), isolated from a smear-ripened cheese.</title>
        <authorList>
            <consortium name="US DOE Joint Genome Institute (JGI-PGF)"/>
            <person name="Walter F."/>
            <person name="Albersmeier A."/>
            <person name="Kalinowski J."/>
            <person name="Ruckert C."/>
        </authorList>
    </citation>
    <scope>NUCLEOTIDE SEQUENCE</scope>
    <source>
        <strain evidence="1">CGMCC 1.15958</strain>
    </source>
</reference>
<dbReference type="Proteomes" id="UP000609064">
    <property type="component" value="Unassembled WGS sequence"/>
</dbReference>